<evidence type="ECO:0000313" key="1">
    <source>
        <dbReference type="EMBL" id="ADO97694.1"/>
    </source>
</evidence>
<keyword evidence="2" id="KW-1185">Reference proteome</keyword>
<dbReference type="KEGG" id="vg:10327238"/>
<gene>
    <name evidence="1" type="ORF">SShM2_083</name>
</gene>
<dbReference type="Proteomes" id="UP000006525">
    <property type="component" value="Segment"/>
</dbReference>
<sequence>MLYKKIPPVKKHLQRIDLNGQCNS</sequence>
<dbReference type="RefSeq" id="YP_004322749.1">
    <property type="nucleotide sequence ID" value="NC_015281.1"/>
</dbReference>
<evidence type="ECO:0000313" key="2">
    <source>
        <dbReference type="Proteomes" id="UP000006525"/>
    </source>
</evidence>
<dbReference type="GeneID" id="10327238"/>
<proteinExistence type="predicted"/>
<name>E3SJY4_9CAUD</name>
<organism evidence="1 2">
    <name type="scientific">Synechococcus phage S-ShM2</name>
    <dbReference type="NCBI Taxonomy" id="445683"/>
    <lineage>
        <taxon>Viruses</taxon>
        <taxon>Duplodnaviria</taxon>
        <taxon>Heunggongvirae</taxon>
        <taxon>Uroviricota</taxon>
        <taxon>Caudoviricetes</taxon>
        <taxon>Pantevenvirales</taxon>
        <taxon>Kyanoviridae</taxon>
        <taxon>Ahtivirus</taxon>
        <taxon>Ahtivirus sagseatwo</taxon>
    </lineage>
</organism>
<accession>E3SJY4</accession>
<dbReference type="EMBL" id="GU071096">
    <property type="protein sequence ID" value="ADO97694.1"/>
    <property type="molecule type" value="Genomic_DNA"/>
</dbReference>
<reference evidence="1 2" key="1">
    <citation type="journal article" date="2010" name="Environ. Microbiol.">
        <title>Genomic analysis of oceanic cyanobacterial myoviruses compared with T4-like myoviruses from diverse hosts and environments.</title>
        <authorList>
            <person name="Sullivan M.B."/>
            <person name="Huang K.H."/>
            <person name="Ignacio-Espinoza J.C."/>
            <person name="Berlin A.M."/>
            <person name="Kelly L."/>
            <person name="Weigele P.R."/>
            <person name="DeFrancesco A.S."/>
            <person name="Kern S.E."/>
            <person name="Thompson L.R."/>
            <person name="Young S."/>
            <person name="Yandava C."/>
            <person name="Fu R."/>
            <person name="Krastins B."/>
            <person name="Chase M."/>
            <person name="Sarracino D."/>
            <person name="Osburne M.S."/>
            <person name="Henn M.R."/>
            <person name="Chisholm S.W."/>
        </authorList>
    </citation>
    <scope>NUCLEOTIDE SEQUENCE [LARGE SCALE GENOMIC DNA]</scope>
    <source>
        <strain evidence="1">8102-4</strain>
    </source>
</reference>
<protein>
    <submittedName>
        <fullName evidence="1">Uncharacterized protein</fullName>
    </submittedName>
</protein>